<comment type="similarity">
    <text evidence="1">Belongs to the LytR/CpsA/Psr (LCP) family.</text>
</comment>
<sequence>MQSNNQQKLPKREDMKPQYSKKKKKHGVALTILIILLIVLCGGLAKGYQMYKEGQKSAGEWYQSGDTHKLRDVSNVINQDKPFSVLLLGTDTGALGRNDVGRTDTMILATVNPKMDTINLTSIPRDTQVSVPGDSQPYEKINAAYTIGGPSSAVQSVQNLLNVPIDFYAIINMGGLEKMVNAVGGVTVNPKLTFKYGNANVVKGKKQLLNGAQALDYSRMRHEDPLGDYGRQARQREVLQKLVMKGMQISSLTRYHQILQSLNGNIKTDMQFNDMISIRARYGDATHHIKSETLQGQDATINGIDYQVPTQNEIDKVSAIVRKSLGMNPQSPSSNSSSGNSSSSTDSSSNSGSNDNSSNNESSYQNQTNDNNSYATSNSGGY</sequence>
<feature type="region of interest" description="Disordered" evidence="2">
    <location>
        <begin position="1"/>
        <end position="21"/>
    </location>
</feature>
<dbReference type="AlphaFoldDB" id="A0A9W6B2G0"/>
<evidence type="ECO:0000313" key="4">
    <source>
        <dbReference type="EMBL" id="GLB47188.1"/>
    </source>
</evidence>
<accession>A0A9W6B2G0</accession>
<comment type="caution">
    <text evidence="4">The sequence shown here is derived from an EMBL/GenBank/DDBJ whole genome shotgun (WGS) entry which is preliminary data.</text>
</comment>
<gene>
    <name evidence="4" type="ORF">WR164_11670</name>
</gene>
<reference evidence="4" key="1">
    <citation type="submission" date="2022-07" db="EMBL/GenBank/DDBJ databases">
        <authorList>
            <person name="Kouya T."/>
            <person name="Ishiyama Y."/>
        </authorList>
    </citation>
    <scope>NUCLEOTIDE SEQUENCE</scope>
    <source>
        <strain evidence="4">WR16-4</strain>
    </source>
</reference>
<protein>
    <submittedName>
        <fullName evidence="4">LytR family transcriptional regulator</fullName>
    </submittedName>
</protein>
<organism evidence="4 5">
    <name type="scientific">Philodulcilactobacillus myokoensis</name>
    <dbReference type="NCBI Taxonomy" id="2929573"/>
    <lineage>
        <taxon>Bacteria</taxon>
        <taxon>Bacillati</taxon>
        <taxon>Bacillota</taxon>
        <taxon>Bacilli</taxon>
        <taxon>Lactobacillales</taxon>
        <taxon>Lactobacillaceae</taxon>
        <taxon>Philodulcilactobacillus</taxon>
    </lineage>
</organism>
<evidence type="ECO:0000256" key="2">
    <source>
        <dbReference type="SAM" id="MobiDB-lite"/>
    </source>
</evidence>
<dbReference type="Pfam" id="PF03816">
    <property type="entry name" value="LytR_cpsA_psr"/>
    <property type="match status" value="1"/>
</dbReference>
<reference evidence="4" key="2">
    <citation type="journal article" date="2023" name="PLoS ONE">
        <title>Philodulcilactobacillus myokoensis gen. nov., sp. nov., a fructophilic, acidophilic, and agar-phobic lactic acid bacterium isolated from fermented vegetable extracts.</title>
        <authorList>
            <person name="Kouya T."/>
            <person name="Ishiyama Y."/>
            <person name="Ohashi S."/>
            <person name="Kumakubo R."/>
            <person name="Yamazaki T."/>
            <person name="Otaki T."/>
        </authorList>
    </citation>
    <scope>NUCLEOTIDE SEQUENCE</scope>
    <source>
        <strain evidence="4">WR16-4</strain>
    </source>
</reference>
<dbReference type="EMBL" id="BRPL01000002">
    <property type="protein sequence ID" value="GLB47188.1"/>
    <property type="molecule type" value="Genomic_DNA"/>
</dbReference>
<name>A0A9W6B2G0_9LACO</name>
<dbReference type="InterPro" id="IPR004474">
    <property type="entry name" value="LytR_CpsA_psr"/>
</dbReference>
<dbReference type="PANTHER" id="PTHR33392:SF6">
    <property type="entry name" value="POLYISOPRENYL-TEICHOIC ACID--PEPTIDOGLYCAN TEICHOIC ACID TRANSFERASE TAGU"/>
    <property type="match status" value="1"/>
</dbReference>
<dbReference type="PANTHER" id="PTHR33392">
    <property type="entry name" value="POLYISOPRENYL-TEICHOIC ACID--PEPTIDOGLYCAN TEICHOIC ACID TRANSFERASE TAGU"/>
    <property type="match status" value="1"/>
</dbReference>
<feature type="region of interest" description="Disordered" evidence="2">
    <location>
        <begin position="325"/>
        <end position="382"/>
    </location>
</feature>
<dbReference type="Proteomes" id="UP001144204">
    <property type="component" value="Unassembled WGS sequence"/>
</dbReference>
<feature type="compositionally biased region" description="Polar residues" evidence="2">
    <location>
        <begin position="370"/>
        <end position="382"/>
    </location>
</feature>
<evidence type="ECO:0000256" key="1">
    <source>
        <dbReference type="ARBA" id="ARBA00006068"/>
    </source>
</evidence>
<dbReference type="InterPro" id="IPR050922">
    <property type="entry name" value="LytR/CpsA/Psr_CW_biosynth"/>
</dbReference>
<proteinExistence type="inferred from homology"/>
<dbReference type="RefSeq" id="WP_286136647.1">
    <property type="nucleotide sequence ID" value="NZ_BRPL01000002.1"/>
</dbReference>
<feature type="compositionally biased region" description="Low complexity" evidence="2">
    <location>
        <begin position="328"/>
        <end position="369"/>
    </location>
</feature>
<evidence type="ECO:0000259" key="3">
    <source>
        <dbReference type="Pfam" id="PF03816"/>
    </source>
</evidence>
<evidence type="ECO:0000313" key="5">
    <source>
        <dbReference type="Proteomes" id="UP001144204"/>
    </source>
</evidence>
<dbReference type="Gene3D" id="3.40.630.190">
    <property type="entry name" value="LCP protein"/>
    <property type="match status" value="1"/>
</dbReference>
<keyword evidence="5" id="KW-1185">Reference proteome</keyword>
<dbReference type="NCBIfam" id="TIGR00350">
    <property type="entry name" value="lytR_cpsA_psr"/>
    <property type="match status" value="1"/>
</dbReference>
<feature type="domain" description="Cell envelope-related transcriptional attenuator" evidence="3">
    <location>
        <begin position="102"/>
        <end position="245"/>
    </location>
</feature>